<dbReference type="GO" id="GO:0046165">
    <property type="term" value="P:alcohol biosynthetic process"/>
    <property type="evidence" value="ECO:0007669"/>
    <property type="project" value="UniProtKB-ARBA"/>
</dbReference>
<dbReference type="GO" id="GO:0004659">
    <property type="term" value="F:prenyltransferase activity"/>
    <property type="evidence" value="ECO:0007669"/>
    <property type="project" value="InterPro"/>
</dbReference>
<dbReference type="Gene3D" id="1.10.600.10">
    <property type="entry name" value="Farnesyl Diphosphate Synthase"/>
    <property type="match status" value="2"/>
</dbReference>
<sequence>MFNKPSDAISEDAYRGLEPSSSPFFPPLSPYKSSSPIPDEFLKGYYSRIEPRFNSMIHAEESAAIRASETEWIARGGCTFRGGAFSPAGSIISITLPECIHKKASVLLVSSSSAFIEDDIIDGELFVNFHESSTKFIDEDSPEYKAQRSFYRVIIDQIRARQYVDLLNQDGDGNAYVQSLEDWHNRSWEVLDLESQNKQNKSLEEYLDSRLATLGSNLYLMLVPFCFGFQLTPQEYELLEPLNSLVYKLCNITNDLESAVCDWIAHASYDKPDIPGNCVYIIMRDRDVSLGEARDILLEMFRVVELEAYELCQKLLESPPSANVKVYLENILLVPAGVVAFGINSSRYKANPEHPLYPPLQAKLKGLPRVANTKHALNSVIELYSETSKDSTRGVNRDISAWSVAAMPQKNPKPWLSEYPQLTEQVVMEPCEYIASMPSKKVRKAMIRALDSWYLVPHDSMEIITNIIDLLHTSSLIIDDIENNSPLRRGRPAAHMAFGMPQSVNAANYLFVKCLEEVQKLSPAAIHVYTEELRNLHIGQGTDLHWTFHGSCPSEAEYIRMIDGKTGGLFRMACRLMKADATKNHNLDANRLFTVMGRFFQIRDDYQNLTFATYSTAKGELSDLDEGKYSFMLIRALNNGSNTFDSKLKNLLQLRSRQGYLTPEQKILAMRCMTRSKSMEYTFTVIKELEAEVERILESLESSVGEHNWTIRAIMARLRTADPKMAYISQ</sequence>
<dbReference type="AlphaFoldDB" id="S8AJX7"/>
<dbReference type="PANTHER" id="PTHR12001">
    <property type="entry name" value="GERANYLGERANYL PYROPHOSPHATE SYNTHASE"/>
    <property type="match status" value="1"/>
</dbReference>
<name>S8AJX7_DACHA</name>
<proteinExistence type="predicted"/>
<dbReference type="PROSITE" id="PS00444">
    <property type="entry name" value="POLYPRENYL_SYNTHASE_2"/>
    <property type="match status" value="1"/>
</dbReference>
<keyword evidence="1" id="KW-0808">Transferase</keyword>
<keyword evidence="6" id="KW-1185">Reference proteome</keyword>
<dbReference type="InterPro" id="IPR033749">
    <property type="entry name" value="Polyprenyl_synt_CS"/>
</dbReference>
<evidence type="ECO:0000256" key="1">
    <source>
        <dbReference type="ARBA" id="ARBA00022679"/>
    </source>
</evidence>
<dbReference type="HOGENOM" id="CLU_014015_10_0_1"/>
<organism evidence="5 6">
    <name type="scientific">Dactylellina haptotyla (strain CBS 200.50)</name>
    <name type="common">Nematode-trapping fungus</name>
    <name type="synonym">Monacrosporium haptotylum</name>
    <dbReference type="NCBI Taxonomy" id="1284197"/>
    <lineage>
        <taxon>Eukaryota</taxon>
        <taxon>Fungi</taxon>
        <taxon>Dikarya</taxon>
        <taxon>Ascomycota</taxon>
        <taxon>Pezizomycotina</taxon>
        <taxon>Orbiliomycetes</taxon>
        <taxon>Orbiliales</taxon>
        <taxon>Orbiliaceae</taxon>
        <taxon>Dactylellina</taxon>
    </lineage>
</organism>
<gene>
    <name evidence="5" type="ORF">H072_4656</name>
</gene>
<evidence type="ECO:0000256" key="4">
    <source>
        <dbReference type="SAM" id="MobiDB-lite"/>
    </source>
</evidence>
<dbReference type="OMA" id="RNLHIGQ"/>
<dbReference type="OrthoDB" id="6921389at2759"/>
<protein>
    <submittedName>
        <fullName evidence="5">Uncharacterized protein</fullName>
    </submittedName>
</protein>
<feature type="region of interest" description="Disordered" evidence="4">
    <location>
        <begin position="1"/>
        <end position="25"/>
    </location>
</feature>
<accession>S8AJX7</accession>
<dbReference type="Pfam" id="PF19086">
    <property type="entry name" value="Terpene_syn_C_2"/>
    <property type="match status" value="1"/>
</dbReference>
<evidence type="ECO:0000313" key="6">
    <source>
        <dbReference type="Proteomes" id="UP000015100"/>
    </source>
</evidence>
<dbReference type="Pfam" id="PF00348">
    <property type="entry name" value="polyprenyl_synt"/>
    <property type="match status" value="1"/>
</dbReference>
<keyword evidence="3" id="KW-0460">Magnesium</keyword>
<evidence type="ECO:0000256" key="3">
    <source>
        <dbReference type="ARBA" id="ARBA00022842"/>
    </source>
</evidence>
<keyword evidence="2" id="KW-0479">Metal-binding</keyword>
<dbReference type="PANTHER" id="PTHR12001:SF72">
    <property type="entry name" value="THIJ_PFPI FAMILY PROTEIN (AFU_ORTHOLOGUE AFUA_3G01210)-RELATED"/>
    <property type="match status" value="1"/>
</dbReference>
<dbReference type="EMBL" id="AQGS01000240">
    <property type="protein sequence ID" value="EPS41436.1"/>
    <property type="molecule type" value="Genomic_DNA"/>
</dbReference>
<dbReference type="Proteomes" id="UP000015100">
    <property type="component" value="Unassembled WGS sequence"/>
</dbReference>
<dbReference type="SUPFAM" id="SSF48576">
    <property type="entry name" value="Terpenoid synthases"/>
    <property type="match status" value="2"/>
</dbReference>
<evidence type="ECO:0000313" key="5">
    <source>
        <dbReference type="EMBL" id="EPS41436.1"/>
    </source>
</evidence>
<dbReference type="GO" id="GO:0046872">
    <property type="term" value="F:metal ion binding"/>
    <property type="evidence" value="ECO:0007669"/>
    <property type="project" value="UniProtKB-KW"/>
</dbReference>
<dbReference type="GO" id="GO:0043386">
    <property type="term" value="P:mycotoxin biosynthetic process"/>
    <property type="evidence" value="ECO:0007669"/>
    <property type="project" value="UniProtKB-ARBA"/>
</dbReference>
<dbReference type="InterPro" id="IPR000092">
    <property type="entry name" value="Polyprenyl_synt"/>
</dbReference>
<dbReference type="GO" id="GO:0008299">
    <property type="term" value="P:isoprenoid biosynthetic process"/>
    <property type="evidence" value="ECO:0007669"/>
    <property type="project" value="InterPro"/>
</dbReference>
<reference evidence="6" key="2">
    <citation type="submission" date="2013-04" db="EMBL/GenBank/DDBJ databases">
        <title>Genomic mechanisms accounting for the adaptation to parasitism in nematode-trapping fungi.</title>
        <authorList>
            <person name="Ahren D.G."/>
        </authorList>
    </citation>
    <scope>NUCLEOTIDE SEQUENCE [LARGE SCALE GENOMIC DNA]</scope>
    <source>
        <strain evidence="6">CBS 200.50</strain>
    </source>
</reference>
<dbReference type="STRING" id="1284197.S8AJX7"/>
<comment type="caution">
    <text evidence="5">The sequence shown here is derived from an EMBL/GenBank/DDBJ whole genome shotgun (WGS) entry which is preliminary data.</text>
</comment>
<dbReference type="eggNOG" id="KOG0777">
    <property type="taxonomic scope" value="Eukaryota"/>
</dbReference>
<dbReference type="InterPro" id="IPR008949">
    <property type="entry name" value="Isoprenoid_synthase_dom_sf"/>
</dbReference>
<evidence type="ECO:0000256" key="2">
    <source>
        <dbReference type="ARBA" id="ARBA00022723"/>
    </source>
</evidence>
<reference evidence="5 6" key="1">
    <citation type="journal article" date="2013" name="PLoS Genet.">
        <title>Genomic mechanisms accounting for the adaptation to parasitism in nematode-trapping fungi.</title>
        <authorList>
            <person name="Meerupati T."/>
            <person name="Andersson K.M."/>
            <person name="Friman E."/>
            <person name="Kumar D."/>
            <person name="Tunlid A."/>
            <person name="Ahren D."/>
        </authorList>
    </citation>
    <scope>NUCLEOTIDE SEQUENCE [LARGE SCALE GENOMIC DNA]</scope>
    <source>
        <strain evidence="5 6">CBS 200.50</strain>
    </source>
</reference>
<dbReference type="CDD" id="cd00685">
    <property type="entry name" value="Trans_IPPS_HT"/>
    <property type="match status" value="1"/>
</dbReference>